<protein>
    <submittedName>
        <fullName evidence="2">Uncharacterized protein</fullName>
    </submittedName>
</protein>
<proteinExistence type="predicted"/>
<organism evidence="2 3">
    <name type="scientific">Lentibacillus salinarum</name>
    <dbReference type="NCBI Taxonomy" id="446820"/>
    <lineage>
        <taxon>Bacteria</taxon>
        <taxon>Bacillati</taxon>
        <taxon>Bacillota</taxon>
        <taxon>Bacilli</taxon>
        <taxon>Bacillales</taxon>
        <taxon>Bacillaceae</taxon>
        <taxon>Lentibacillus</taxon>
    </lineage>
</organism>
<reference evidence="3" key="1">
    <citation type="journal article" date="2019" name="Int. J. Syst. Evol. Microbiol.">
        <title>The Global Catalogue of Microorganisms (GCM) 10K type strain sequencing project: providing services to taxonomists for standard genome sequencing and annotation.</title>
        <authorList>
            <consortium name="The Broad Institute Genomics Platform"/>
            <consortium name="The Broad Institute Genome Sequencing Center for Infectious Disease"/>
            <person name="Wu L."/>
            <person name="Ma J."/>
        </authorList>
    </citation>
    <scope>NUCLEOTIDE SEQUENCE [LARGE SCALE GENOMIC DNA]</scope>
    <source>
        <strain evidence="3">CCUG 54822</strain>
    </source>
</reference>
<dbReference type="EMBL" id="JBHTNH010000002">
    <property type="protein sequence ID" value="MFD1360437.1"/>
    <property type="molecule type" value="Genomic_DNA"/>
</dbReference>
<name>A0ABW3ZRL2_9BACI</name>
<evidence type="ECO:0000256" key="1">
    <source>
        <dbReference type="SAM" id="MobiDB-lite"/>
    </source>
</evidence>
<gene>
    <name evidence="2" type="ORF">ACFQ4A_01940</name>
</gene>
<feature type="compositionally biased region" description="Low complexity" evidence="1">
    <location>
        <begin position="58"/>
        <end position="72"/>
    </location>
</feature>
<sequence>MADVMKQVVQDILGGNKTVISRQTSNVTEDSESDSSLKQIKRPNYQALKKDQRLSFVEENTTSSTRNSNTGNEESKRHNNTSLHPKQFNEDSISKLTSLTLAQGNIPNRNIYSRENNSQNKMARIIGQTKNGGCVWFFPDLPKELIGSFKRPLNSASVGVIKMPECLPSYLLLINEIIRNNQDIKFYLSWSKEEGTPFTAELYDDNADRLGKIMNDIYQKINRRSLKQYETYTAVSPSSWLSKQLNLNSSIDAIAFLEGIPYYTGIVLMDSLLKNFERNDFDYEVNSNYLLLKGNYHVISKLVTEMKKEAARLVAQT</sequence>
<dbReference type="Proteomes" id="UP001597178">
    <property type="component" value="Unassembled WGS sequence"/>
</dbReference>
<feature type="region of interest" description="Disordered" evidence="1">
    <location>
        <begin position="23"/>
        <end position="88"/>
    </location>
</feature>
<evidence type="ECO:0000313" key="2">
    <source>
        <dbReference type="EMBL" id="MFD1360437.1"/>
    </source>
</evidence>
<feature type="compositionally biased region" description="Polar residues" evidence="1">
    <location>
        <begin position="23"/>
        <end position="38"/>
    </location>
</feature>
<comment type="caution">
    <text evidence="2">The sequence shown here is derived from an EMBL/GenBank/DDBJ whole genome shotgun (WGS) entry which is preliminary data.</text>
</comment>
<dbReference type="RefSeq" id="WP_382397145.1">
    <property type="nucleotide sequence ID" value="NZ_JBHTNH010000002.1"/>
</dbReference>
<accession>A0ABW3ZRL2</accession>
<keyword evidence="3" id="KW-1185">Reference proteome</keyword>
<evidence type="ECO:0000313" key="3">
    <source>
        <dbReference type="Proteomes" id="UP001597178"/>
    </source>
</evidence>